<dbReference type="PANTHER" id="PTHR16222:SF12">
    <property type="entry name" value="ADP-RIBOSYLGLYCOHYDROLASE-RELATED"/>
    <property type="match status" value="1"/>
</dbReference>
<dbReference type="Proteomes" id="UP000516173">
    <property type="component" value="Chromosome"/>
</dbReference>
<organism evidence="3 4">
    <name type="scientific">Nocardia wallacei</name>
    <dbReference type="NCBI Taxonomy" id="480035"/>
    <lineage>
        <taxon>Bacteria</taxon>
        <taxon>Bacillati</taxon>
        <taxon>Actinomycetota</taxon>
        <taxon>Actinomycetes</taxon>
        <taxon>Mycobacteriales</taxon>
        <taxon>Nocardiaceae</taxon>
        <taxon>Nocardia</taxon>
    </lineage>
</organism>
<feature type="region of interest" description="Disordered" evidence="2">
    <location>
        <begin position="301"/>
        <end position="321"/>
    </location>
</feature>
<keyword evidence="1" id="KW-0460">Magnesium</keyword>
<keyword evidence="1" id="KW-0479">Metal-binding</keyword>
<dbReference type="InterPro" id="IPR050792">
    <property type="entry name" value="ADP-ribosylglycohydrolase"/>
</dbReference>
<proteinExistence type="predicted"/>
<accession>A0A7G1KL37</accession>
<feature type="binding site" evidence="1">
    <location>
        <position position="48"/>
    </location>
    <ligand>
        <name>Mg(2+)</name>
        <dbReference type="ChEBI" id="CHEBI:18420"/>
        <label>1</label>
    </ligand>
</feature>
<comment type="cofactor">
    <cofactor evidence="1">
        <name>Mg(2+)</name>
        <dbReference type="ChEBI" id="CHEBI:18420"/>
    </cofactor>
    <text evidence="1">Binds 2 magnesium ions per subunit.</text>
</comment>
<protein>
    <submittedName>
        <fullName evidence="3">Hydrolase</fullName>
    </submittedName>
</protein>
<feature type="binding site" evidence="1">
    <location>
        <position position="47"/>
    </location>
    <ligand>
        <name>Mg(2+)</name>
        <dbReference type="ChEBI" id="CHEBI:18420"/>
        <label>1</label>
    </ligand>
</feature>
<reference evidence="3 4" key="1">
    <citation type="submission" date="2020-08" db="EMBL/GenBank/DDBJ databases">
        <title>Genome Sequencing of Nocardia wallacei strain FMUON74 and assembly.</title>
        <authorList>
            <person name="Toyokawa M."/>
            <person name="Uesaka K."/>
        </authorList>
    </citation>
    <scope>NUCLEOTIDE SEQUENCE [LARGE SCALE GENOMIC DNA]</scope>
    <source>
        <strain evidence="3 4">FMUON74</strain>
    </source>
</reference>
<feature type="binding site" evidence="1">
    <location>
        <position position="46"/>
    </location>
    <ligand>
        <name>Mg(2+)</name>
        <dbReference type="ChEBI" id="CHEBI:18420"/>
        <label>1</label>
    </ligand>
</feature>
<evidence type="ECO:0000313" key="4">
    <source>
        <dbReference type="Proteomes" id="UP000516173"/>
    </source>
</evidence>
<dbReference type="PANTHER" id="PTHR16222">
    <property type="entry name" value="ADP-RIBOSYLGLYCOHYDROLASE"/>
    <property type="match status" value="1"/>
</dbReference>
<dbReference type="InterPro" id="IPR005502">
    <property type="entry name" value="Ribosyl_crysJ1"/>
</dbReference>
<dbReference type="GO" id="GO:0016787">
    <property type="term" value="F:hydrolase activity"/>
    <property type="evidence" value="ECO:0007669"/>
    <property type="project" value="UniProtKB-KW"/>
</dbReference>
<dbReference type="AlphaFoldDB" id="A0A7G1KL37"/>
<dbReference type="InterPro" id="IPR036705">
    <property type="entry name" value="Ribosyl_crysJ1_sf"/>
</dbReference>
<evidence type="ECO:0000256" key="1">
    <source>
        <dbReference type="PIRSR" id="PIRSR605502-1"/>
    </source>
</evidence>
<name>A0A7G1KL37_9NOCA</name>
<feature type="compositionally biased region" description="Basic residues" evidence="2">
    <location>
        <begin position="301"/>
        <end position="315"/>
    </location>
</feature>
<sequence>MHTDLMFDSLDGLSVGDALGAEFPILRRSLSDIRAGELGEREWRWTDDTQMACTVIAELHLRGGIDPDRLARAFADRFEAHRDYGFLTVDTLRRIRDGVHWREAAGAAYDGQGSCGNGAAMRVAPLGACYAGDPETIAAEAVRSAEVTHRHPEGVRGAVAVALAAGAAARNRLGGTRPAPAEFITEILGHLEDGETTRSIRHARTLLGTSAERAAHELGNGSRVTAQDTVPFAIWVAATHLDDYPTAITTCIAADGDIDTTSAIVGGIVAAHTGTGTVTGVPRAWLAAREPLPAWLDAARRTRPRGSARPGRLRRWLSGGS</sequence>
<feature type="binding site" evidence="1">
    <location>
        <position position="260"/>
    </location>
    <ligand>
        <name>Mg(2+)</name>
        <dbReference type="ChEBI" id="CHEBI:18420"/>
        <label>1</label>
    </ligand>
</feature>
<dbReference type="SUPFAM" id="SSF101478">
    <property type="entry name" value="ADP-ribosylglycohydrolase"/>
    <property type="match status" value="1"/>
</dbReference>
<feature type="binding site" evidence="1">
    <location>
        <position position="259"/>
    </location>
    <ligand>
        <name>Mg(2+)</name>
        <dbReference type="ChEBI" id="CHEBI:18420"/>
        <label>1</label>
    </ligand>
</feature>
<keyword evidence="4" id="KW-1185">Reference proteome</keyword>
<feature type="binding site" evidence="1">
    <location>
        <position position="257"/>
    </location>
    <ligand>
        <name>Mg(2+)</name>
        <dbReference type="ChEBI" id="CHEBI:18420"/>
        <label>1</label>
    </ligand>
</feature>
<dbReference type="Pfam" id="PF03747">
    <property type="entry name" value="ADP_ribosyl_GH"/>
    <property type="match status" value="1"/>
</dbReference>
<dbReference type="EMBL" id="AP023396">
    <property type="protein sequence ID" value="BCK55838.1"/>
    <property type="molecule type" value="Genomic_DNA"/>
</dbReference>
<dbReference type="RefSeq" id="WP_232110420.1">
    <property type="nucleotide sequence ID" value="NZ_AP023396.1"/>
</dbReference>
<evidence type="ECO:0000313" key="3">
    <source>
        <dbReference type="EMBL" id="BCK55838.1"/>
    </source>
</evidence>
<gene>
    <name evidence="3" type="ORF">NWFMUON74_36100</name>
</gene>
<keyword evidence="3" id="KW-0378">Hydrolase</keyword>
<dbReference type="GO" id="GO:0046872">
    <property type="term" value="F:metal ion binding"/>
    <property type="evidence" value="ECO:0007669"/>
    <property type="project" value="UniProtKB-KW"/>
</dbReference>
<dbReference type="Gene3D" id="1.10.4080.10">
    <property type="entry name" value="ADP-ribosylation/Crystallin J1"/>
    <property type="match status" value="1"/>
</dbReference>
<dbReference type="GeneID" id="80348135"/>
<evidence type="ECO:0000256" key="2">
    <source>
        <dbReference type="SAM" id="MobiDB-lite"/>
    </source>
</evidence>
<dbReference type="KEGG" id="nwl:NWFMUON74_36100"/>